<dbReference type="PANTHER" id="PTHR30574:SF1">
    <property type="entry name" value="SULPHUR TRANSPORT DOMAIN-CONTAINING PROTEIN"/>
    <property type="match status" value="1"/>
</dbReference>
<feature type="transmembrane region" description="Helical" evidence="9">
    <location>
        <begin position="320"/>
        <end position="339"/>
    </location>
</feature>
<name>A0A4Q0QY10_9BRAD</name>
<keyword evidence="5 9" id="KW-0812">Transmembrane</keyword>
<keyword evidence="6 9" id="KW-1133">Transmembrane helix</keyword>
<reference evidence="10 11" key="1">
    <citation type="submission" date="2018-11" db="EMBL/GenBank/DDBJ databases">
        <title>Bradyrhizobium sp. nov., isolated from effective nodules of peanut in China.</title>
        <authorList>
            <person name="Li Y."/>
        </authorList>
    </citation>
    <scope>NUCLEOTIDE SEQUENCE [LARGE SCALE GENOMIC DNA]</scope>
    <source>
        <strain evidence="10 11">CCBAU 51770</strain>
    </source>
</reference>
<keyword evidence="4" id="KW-0997">Cell inner membrane</keyword>
<dbReference type="Proteomes" id="UP000290174">
    <property type="component" value="Unassembled WGS sequence"/>
</dbReference>
<accession>A0A4Q0QY10</accession>
<feature type="transmembrane region" description="Helical" evidence="9">
    <location>
        <begin position="44"/>
        <end position="63"/>
    </location>
</feature>
<feature type="transmembrane region" description="Helical" evidence="9">
    <location>
        <begin position="199"/>
        <end position="221"/>
    </location>
</feature>
<protein>
    <submittedName>
        <fullName evidence="10">YeeE/YedE family protein</fullName>
    </submittedName>
</protein>
<organism evidence="10 11">
    <name type="scientific">Bradyrhizobium zhanjiangense</name>
    <dbReference type="NCBI Taxonomy" id="1325107"/>
    <lineage>
        <taxon>Bacteria</taxon>
        <taxon>Pseudomonadati</taxon>
        <taxon>Pseudomonadota</taxon>
        <taxon>Alphaproteobacteria</taxon>
        <taxon>Hyphomicrobiales</taxon>
        <taxon>Nitrobacteraceae</taxon>
        <taxon>Bradyrhizobium</taxon>
    </lineage>
</organism>
<dbReference type="EMBL" id="RKMK01000003">
    <property type="protein sequence ID" value="RXH01792.1"/>
    <property type="molecule type" value="Genomic_DNA"/>
</dbReference>
<comment type="caution">
    <text evidence="10">The sequence shown here is derived from an EMBL/GenBank/DDBJ whole genome shotgun (WGS) entry which is preliminary data.</text>
</comment>
<feature type="transmembrane region" description="Helical" evidence="9">
    <location>
        <begin position="251"/>
        <end position="273"/>
    </location>
</feature>
<evidence type="ECO:0000313" key="11">
    <source>
        <dbReference type="Proteomes" id="UP000290174"/>
    </source>
</evidence>
<dbReference type="AlphaFoldDB" id="A0A4Q0QY10"/>
<gene>
    <name evidence="10" type="ORF">EAS61_04895</name>
</gene>
<comment type="similarity">
    <text evidence="8">Belongs to the TsuA/YedE (TC 9.B.102) family.</text>
</comment>
<evidence type="ECO:0000256" key="9">
    <source>
        <dbReference type="SAM" id="Phobius"/>
    </source>
</evidence>
<evidence type="ECO:0000256" key="7">
    <source>
        <dbReference type="ARBA" id="ARBA00023136"/>
    </source>
</evidence>
<feature type="transmembrane region" description="Helical" evidence="9">
    <location>
        <begin position="6"/>
        <end position="32"/>
    </location>
</feature>
<feature type="transmembrane region" description="Helical" evidence="9">
    <location>
        <begin position="75"/>
        <end position="97"/>
    </location>
</feature>
<dbReference type="InterPro" id="IPR007272">
    <property type="entry name" value="Sulf_transp_TsuA/YedE"/>
</dbReference>
<keyword evidence="2" id="KW-0813">Transport</keyword>
<dbReference type="RefSeq" id="WP_128935091.1">
    <property type="nucleotide sequence ID" value="NZ_CP022221.1"/>
</dbReference>
<keyword evidence="3" id="KW-1003">Cell membrane</keyword>
<evidence type="ECO:0000256" key="2">
    <source>
        <dbReference type="ARBA" id="ARBA00022448"/>
    </source>
</evidence>
<feature type="transmembrane region" description="Helical" evidence="9">
    <location>
        <begin position="168"/>
        <end position="187"/>
    </location>
</feature>
<proteinExistence type="inferred from homology"/>
<evidence type="ECO:0000256" key="8">
    <source>
        <dbReference type="ARBA" id="ARBA00035655"/>
    </source>
</evidence>
<comment type="subcellular location">
    <subcellularLocation>
        <location evidence="1">Cell inner membrane</location>
        <topology evidence="1">Multi-pass membrane protein</topology>
    </subcellularLocation>
</comment>
<feature type="transmembrane region" description="Helical" evidence="9">
    <location>
        <begin position="294"/>
        <end position="314"/>
    </location>
</feature>
<keyword evidence="7 9" id="KW-0472">Membrane</keyword>
<evidence type="ECO:0000313" key="10">
    <source>
        <dbReference type="EMBL" id="RXH01792.1"/>
    </source>
</evidence>
<dbReference type="GO" id="GO:0005886">
    <property type="term" value="C:plasma membrane"/>
    <property type="evidence" value="ECO:0007669"/>
    <property type="project" value="UniProtKB-SubCell"/>
</dbReference>
<evidence type="ECO:0000256" key="1">
    <source>
        <dbReference type="ARBA" id="ARBA00004429"/>
    </source>
</evidence>
<sequence length="359" mass="35927">MESTQLVILAGLVIGLIYGAVGLLSGFCLMSSMRGFLAKGDGRLVRTYALAVAVAIAASQLLAGSGTVDLGKSIYLQQTFSVPALFLGGLLFGYGMVLSNGCGSRALVLLGRGNLRSFVVVIVLAIAAQMTLKGLIAPARIALVQASQTTVNANSLPALLATLGPAEALSRALAAAALVVGLILFAFAHPAFRRSPGQIAAGVVVGLLVAAGWFVTGSLGADDFNPVPVTSLTFIAPIADSLQYAMLSTGLTLNFGIATVAGVFAGSLVTALATGRFHLEGYSSPRHMLRSAGGAALMGIGGVMAFGCSIGQGLTGMSTLALGSFVAVTGILLGTTAGLRGALRVQPFEAATGAGSPAA</sequence>
<evidence type="ECO:0000256" key="4">
    <source>
        <dbReference type="ARBA" id="ARBA00022519"/>
    </source>
</evidence>
<dbReference type="PANTHER" id="PTHR30574">
    <property type="entry name" value="INNER MEMBRANE PROTEIN YEDE"/>
    <property type="match status" value="1"/>
</dbReference>
<evidence type="ECO:0000256" key="6">
    <source>
        <dbReference type="ARBA" id="ARBA00022989"/>
    </source>
</evidence>
<dbReference type="Pfam" id="PF04143">
    <property type="entry name" value="Sulf_transp"/>
    <property type="match status" value="1"/>
</dbReference>
<evidence type="ECO:0000256" key="5">
    <source>
        <dbReference type="ARBA" id="ARBA00022692"/>
    </source>
</evidence>
<feature type="transmembrane region" description="Helical" evidence="9">
    <location>
        <begin position="118"/>
        <end position="136"/>
    </location>
</feature>
<evidence type="ECO:0000256" key="3">
    <source>
        <dbReference type="ARBA" id="ARBA00022475"/>
    </source>
</evidence>